<keyword evidence="2" id="KW-1185">Reference proteome</keyword>
<accession>A0ABW2PGJ7</accession>
<gene>
    <name evidence="1" type="ORF">ACFQSB_33500</name>
</gene>
<comment type="caution">
    <text evidence="1">The sequence shown here is derived from an EMBL/GenBank/DDBJ whole genome shotgun (WGS) entry which is preliminary data.</text>
</comment>
<organism evidence="1 2">
    <name type="scientific">Sphaerisporangium rhizosphaerae</name>
    <dbReference type="NCBI Taxonomy" id="2269375"/>
    <lineage>
        <taxon>Bacteria</taxon>
        <taxon>Bacillati</taxon>
        <taxon>Actinomycetota</taxon>
        <taxon>Actinomycetes</taxon>
        <taxon>Streptosporangiales</taxon>
        <taxon>Streptosporangiaceae</taxon>
        <taxon>Sphaerisporangium</taxon>
    </lineage>
</organism>
<name>A0ABW2PGJ7_9ACTN</name>
<sequence>MNMRWLRGSRDGAPDDELLEPEDAFAVQTLYRRYGQHIYARAAADPAFSEAIAARLEAMRNLLREQPLPRVSGTRTEQMMMCGYLLGQTHALLQNLLDAAVSEDDGSSTRTPDTVPVQLGAMFQLAFDAGLLKLETPAHR</sequence>
<evidence type="ECO:0000313" key="1">
    <source>
        <dbReference type="EMBL" id="MFC7387165.1"/>
    </source>
</evidence>
<dbReference type="RefSeq" id="WP_380830838.1">
    <property type="nucleotide sequence ID" value="NZ_JBHTCG010000034.1"/>
</dbReference>
<proteinExistence type="predicted"/>
<dbReference type="EMBL" id="JBHTCG010000034">
    <property type="protein sequence ID" value="MFC7387165.1"/>
    <property type="molecule type" value="Genomic_DNA"/>
</dbReference>
<reference evidence="2" key="1">
    <citation type="journal article" date="2019" name="Int. J. Syst. Evol. Microbiol.">
        <title>The Global Catalogue of Microorganisms (GCM) 10K type strain sequencing project: providing services to taxonomists for standard genome sequencing and annotation.</title>
        <authorList>
            <consortium name="The Broad Institute Genomics Platform"/>
            <consortium name="The Broad Institute Genome Sequencing Center for Infectious Disease"/>
            <person name="Wu L."/>
            <person name="Ma J."/>
        </authorList>
    </citation>
    <scope>NUCLEOTIDE SEQUENCE [LARGE SCALE GENOMIC DNA]</scope>
    <source>
        <strain evidence="2">CECT 7649</strain>
    </source>
</reference>
<dbReference type="Proteomes" id="UP001596496">
    <property type="component" value="Unassembled WGS sequence"/>
</dbReference>
<protein>
    <submittedName>
        <fullName evidence="1">Uncharacterized protein</fullName>
    </submittedName>
</protein>
<evidence type="ECO:0000313" key="2">
    <source>
        <dbReference type="Proteomes" id="UP001596496"/>
    </source>
</evidence>